<dbReference type="SUPFAM" id="SSF56112">
    <property type="entry name" value="Protein kinase-like (PK-like)"/>
    <property type="match status" value="1"/>
</dbReference>
<feature type="domain" description="Protein kinase" evidence="7">
    <location>
        <begin position="271"/>
        <end position="589"/>
    </location>
</feature>
<dbReference type="PROSITE" id="PS50011">
    <property type="entry name" value="PROTEIN_KINASE_DOM"/>
    <property type="match status" value="1"/>
</dbReference>
<evidence type="ECO:0000256" key="1">
    <source>
        <dbReference type="ARBA" id="ARBA00022679"/>
    </source>
</evidence>
<proteinExistence type="predicted"/>
<dbReference type="InterPro" id="IPR001245">
    <property type="entry name" value="Ser-Thr/Tyr_kinase_cat_dom"/>
</dbReference>
<keyword evidence="2" id="KW-0547">Nucleotide-binding</keyword>
<evidence type="ECO:0000256" key="2">
    <source>
        <dbReference type="ARBA" id="ARBA00022741"/>
    </source>
</evidence>
<keyword evidence="6" id="KW-0472">Membrane</keyword>
<feature type="transmembrane region" description="Helical" evidence="6">
    <location>
        <begin position="266"/>
        <end position="291"/>
    </location>
</feature>
<comment type="caution">
    <text evidence="8">The sequence shown here is derived from an EMBL/GenBank/DDBJ whole genome shotgun (WGS) entry which is preliminary data.</text>
</comment>
<organism evidence="8 9">
    <name type="scientific">Blattamonas nauphoetae</name>
    <dbReference type="NCBI Taxonomy" id="2049346"/>
    <lineage>
        <taxon>Eukaryota</taxon>
        <taxon>Metamonada</taxon>
        <taxon>Preaxostyla</taxon>
        <taxon>Oxymonadida</taxon>
        <taxon>Blattamonas</taxon>
    </lineage>
</organism>
<dbReference type="EMBL" id="JARBJD010000117">
    <property type="protein sequence ID" value="KAK2951528.1"/>
    <property type="molecule type" value="Genomic_DNA"/>
</dbReference>
<keyword evidence="1" id="KW-0808">Transferase</keyword>
<evidence type="ECO:0000256" key="6">
    <source>
        <dbReference type="SAM" id="Phobius"/>
    </source>
</evidence>
<accession>A0ABQ9XJL6</accession>
<keyword evidence="3" id="KW-0418">Kinase</keyword>
<keyword evidence="4" id="KW-0067">ATP-binding</keyword>
<keyword evidence="6" id="KW-0812">Transmembrane</keyword>
<keyword evidence="9" id="KW-1185">Reference proteome</keyword>
<feature type="region of interest" description="Disordered" evidence="5">
    <location>
        <begin position="579"/>
        <end position="600"/>
    </location>
</feature>
<reference evidence="8 9" key="1">
    <citation type="journal article" date="2022" name="bioRxiv">
        <title>Genomics of Preaxostyla Flagellates Illuminates Evolutionary Transitions and the Path Towards Mitochondrial Loss.</title>
        <authorList>
            <person name="Novak L.V.F."/>
            <person name="Treitli S.C."/>
            <person name="Pyrih J."/>
            <person name="Halakuc P."/>
            <person name="Pipaliya S.V."/>
            <person name="Vacek V."/>
            <person name="Brzon O."/>
            <person name="Soukal P."/>
            <person name="Eme L."/>
            <person name="Dacks J.B."/>
            <person name="Karnkowska A."/>
            <person name="Elias M."/>
            <person name="Hampl V."/>
        </authorList>
    </citation>
    <scope>NUCLEOTIDE SEQUENCE [LARGE SCALE GENOMIC DNA]</scope>
    <source>
        <strain evidence="8">NAU3</strain>
        <tissue evidence="8">Gut</tissue>
    </source>
</reference>
<dbReference type="InterPro" id="IPR011009">
    <property type="entry name" value="Kinase-like_dom_sf"/>
</dbReference>
<name>A0ABQ9XJL6_9EUKA</name>
<dbReference type="InterPro" id="IPR000719">
    <property type="entry name" value="Prot_kinase_dom"/>
</dbReference>
<protein>
    <recommendedName>
        <fullName evidence="7">Protein kinase domain-containing protein</fullName>
    </recommendedName>
</protein>
<dbReference type="InterPro" id="IPR051681">
    <property type="entry name" value="Ser/Thr_Kinases-Pseudokinases"/>
</dbReference>
<evidence type="ECO:0000313" key="9">
    <source>
        <dbReference type="Proteomes" id="UP001281761"/>
    </source>
</evidence>
<evidence type="ECO:0000259" key="7">
    <source>
        <dbReference type="PROSITE" id="PS50011"/>
    </source>
</evidence>
<dbReference type="Pfam" id="PF07714">
    <property type="entry name" value="PK_Tyr_Ser-Thr"/>
    <property type="match status" value="1"/>
</dbReference>
<keyword evidence="6" id="KW-1133">Transmembrane helix</keyword>
<evidence type="ECO:0000256" key="5">
    <source>
        <dbReference type="SAM" id="MobiDB-lite"/>
    </source>
</evidence>
<sequence length="600" mass="66067">MYTSEFDDQYFLTYTRVELPVFNMMGPYLTQKVEALFDAELRRIDLIMKGNVPLDSQTYEVTVKEADKSSELTGQLKFVGGVGSLLPSSDLKLKFSTAYTITKIVGVVESSSESNAIDVTAEAWAFNFAAFPPSYLSFTTPDAPPCLTGANPYLLSKEPQYAYIVLLFNQEVAGSFDIVVEERGKDVTITVPFVGTSLTGESDKFVVVGDKRLLTHDTSYTIKSLSPTPGTESTTTPVCMIDTITFHIPQSPYNPNKSMSPETKALLSWLIPLVSCLLLALIVLVIVLVLLRRRYKKSQVPVKEMEEQDHVQVEDKMEVVAGDNTDQVLHSDGMSHSAFDSSSNLPNANHSREGFKSQTEAEWVEVMSCNGGFEISSAPMTNTLYSVLHKEHRDVGKRVIGLQIVNGLKQVVANRGWSDVLTRLSSHWILIDECGNVQLKLQMNASEAEHEKALTQMQNPIKTGNGNEQHVNGKAQSAGNEERDKSGMDGLRWRAPEVVGSNGGHVDGHKASVFSLGLVLWEIETGLVPFGELDAVNAQRQSGTGTPPKMELLKDEEFVSLIHRCVSVDPEQRPTLAEVGEFLSSHPSDTIRGSPNEMKE</sequence>
<dbReference type="PANTHER" id="PTHR44329:SF288">
    <property type="entry name" value="MITOGEN-ACTIVATED PROTEIN KINASE KINASE KINASE 20"/>
    <property type="match status" value="1"/>
</dbReference>
<evidence type="ECO:0000313" key="8">
    <source>
        <dbReference type="EMBL" id="KAK2951528.1"/>
    </source>
</evidence>
<evidence type="ECO:0000256" key="4">
    <source>
        <dbReference type="ARBA" id="ARBA00022840"/>
    </source>
</evidence>
<gene>
    <name evidence="8" type="ORF">BLNAU_13550</name>
</gene>
<dbReference type="SMART" id="SM00220">
    <property type="entry name" value="S_TKc"/>
    <property type="match status" value="1"/>
</dbReference>
<feature type="compositionally biased region" description="Polar residues" evidence="5">
    <location>
        <begin position="462"/>
        <end position="479"/>
    </location>
</feature>
<dbReference type="Gene3D" id="1.10.510.10">
    <property type="entry name" value="Transferase(Phosphotransferase) domain 1"/>
    <property type="match status" value="1"/>
</dbReference>
<dbReference type="PANTHER" id="PTHR44329">
    <property type="entry name" value="SERINE/THREONINE-PROTEIN KINASE TNNI3K-RELATED"/>
    <property type="match status" value="1"/>
</dbReference>
<feature type="region of interest" description="Disordered" evidence="5">
    <location>
        <begin position="462"/>
        <end position="487"/>
    </location>
</feature>
<dbReference type="Proteomes" id="UP001281761">
    <property type="component" value="Unassembled WGS sequence"/>
</dbReference>
<evidence type="ECO:0000256" key="3">
    <source>
        <dbReference type="ARBA" id="ARBA00022777"/>
    </source>
</evidence>